<dbReference type="GO" id="GO:0016747">
    <property type="term" value="F:acyltransferase activity, transferring groups other than amino-acyl groups"/>
    <property type="evidence" value="ECO:0007669"/>
    <property type="project" value="InterPro"/>
</dbReference>
<organism evidence="4 5">
    <name type="scientific">Halalkalibacter krulwichiae</name>
    <dbReference type="NCBI Taxonomy" id="199441"/>
    <lineage>
        <taxon>Bacteria</taxon>
        <taxon>Bacillati</taxon>
        <taxon>Bacillota</taxon>
        <taxon>Bacilli</taxon>
        <taxon>Bacillales</taxon>
        <taxon>Bacillaceae</taxon>
        <taxon>Halalkalibacter</taxon>
    </lineage>
</organism>
<keyword evidence="2" id="KW-0012">Acyltransferase</keyword>
<dbReference type="STRING" id="199441.BkAM31D_24935"/>
<dbReference type="Proteomes" id="UP000193006">
    <property type="component" value="Chromosome"/>
</dbReference>
<dbReference type="CDD" id="cd04301">
    <property type="entry name" value="NAT_SF"/>
    <property type="match status" value="1"/>
</dbReference>
<name>A0A1X9MHE7_9BACI</name>
<feature type="domain" description="N-acetyltransferase" evidence="3">
    <location>
        <begin position="1"/>
        <end position="143"/>
    </location>
</feature>
<dbReference type="PANTHER" id="PTHR43420:SF12">
    <property type="entry name" value="N-ACETYLTRANSFERASE DOMAIN-CONTAINING PROTEIN"/>
    <property type="match status" value="1"/>
</dbReference>
<protein>
    <submittedName>
        <fullName evidence="4">Ribosomal-protein-alanine N-acetyltransferase</fullName>
    </submittedName>
</protein>
<dbReference type="InterPro" id="IPR000182">
    <property type="entry name" value="GNAT_dom"/>
</dbReference>
<dbReference type="KEGG" id="bkw:BkAM31D_24935"/>
<dbReference type="EMBL" id="CP020814">
    <property type="protein sequence ID" value="ARK32846.1"/>
    <property type="molecule type" value="Genomic_DNA"/>
</dbReference>
<proteinExistence type="predicted"/>
<dbReference type="InterPro" id="IPR016181">
    <property type="entry name" value="Acyl_CoA_acyltransferase"/>
</dbReference>
<dbReference type="RefSeq" id="WP_066155143.1">
    <property type="nucleotide sequence ID" value="NZ_CP020814.1"/>
</dbReference>
<evidence type="ECO:0000259" key="3">
    <source>
        <dbReference type="PROSITE" id="PS51186"/>
    </source>
</evidence>
<dbReference type="PANTHER" id="PTHR43420">
    <property type="entry name" value="ACETYLTRANSFERASE"/>
    <property type="match status" value="1"/>
</dbReference>
<keyword evidence="5" id="KW-1185">Reference proteome</keyword>
<evidence type="ECO:0000313" key="5">
    <source>
        <dbReference type="Proteomes" id="UP000193006"/>
    </source>
</evidence>
<reference evidence="4 5" key="1">
    <citation type="submission" date="2017-04" db="EMBL/GenBank/DDBJ databases">
        <title>Bacillus krulwichiae AM31D Genome sequencing and assembly.</title>
        <authorList>
            <person name="Krulwich T.A."/>
            <person name="Anastor L."/>
            <person name="Ehrlich R."/>
            <person name="Ehrlich G.D."/>
            <person name="Janto B."/>
        </authorList>
    </citation>
    <scope>NUCLEOTIDE SEQUENCE [LARGE SCALE GENOMIC DNA]</scope>
    <source>
        <strain evidence="4 5">AM31D</strain>
    </source>
</reference>
<dbReference type="InterPro" id="IPR050680">
    <property type="entry name" value="YpeA/RimI_acetyltransf"/>
</dbReference>
<dbReference type="SUPFAM" id="SSF55729">
    <property type="entry name" value="Acyl-CoA N-acyltransferases (Nat)"/>
    <property type="match status" value="1"/>
</dbReference>
<evidence type="ECO:0000256" key="1">
    <source>
        <dbReference type="ARBA" id="ARBA00022679"/>
    </source>
</evidence>
<evidence type="ECO:0000256" key="2">
    <source>
        <dbReference type="ARBA" id="ARBA00023315"/>
    </source>
</evidence>
<dbReference type="Pfam" id="PF00583">
    <property type="entry name" value="Acetyltransf_1"/>
    <property type="match status" value="1"/>
</dbReference>
<dbReference type="AlphaFoldDB" id="A0A1X9MHE7"/>
<gene>
    <name evidence="4" type="ORF">BkAM31D_24935</name>
</gene>
<evidence type="ECO:0000313" key="4">
    <source>
        <dbReference type="EMBL" id="ARK32846.1"/>
    </source>
</evidence>
<dbReference type="Gene3D" id="3.40.630.30">
    <property type="match status" value="1"/>
</dbReference>
<keyword evidence="1 4" id="KW-0808">Transferase</keyword>
<sequence length="143" mass="16634">MFIRKASQVELSFIHSWAPFVQNEATVGYMDGSNMNMNAEMLTFYNGEYHVIGDKQTIFGWVLVGENVLPHEQELSGIILELFVLPKFRQFGYGKHLMTYALNYFKMKNFKKVQLNVFAGNHAKQLYEKLGFYEVSTLMERSI</sequence>
<accession>A0A1X9MHE7</accession>
<dbReference type="PROSITE" id="PS51186">
    <property type="entry name" value="GNAT"/>
    <property type="match status" value="1"/>
</dbReference>